<dbReference type="GO" id="GO:0006633">
    <property type="term" value="P:fatty acid biosynthetic process"/>
    <property type="evidence" value="ECO:0007669"/>
    <property type="project" value="TreeGrafter"/>
</dbReference>
<dbReference type="InterPro" id="IPR005000">
    <property type="entry name" value="Aldolase/citrate-lyase_domain"/>
</dbReference>
<dbReference type="GO" id="GO:0046872">
    <property type="term" value="F:metal ion binding"/>
    <property type="evidence" value="ECO:0007669"/>
    <property type="project" value="UniProtKB-KW"/>
</dbReference>
<keyword evidence="3" id="KW-0479">Metal-binding</keyword>
<feature type="domain" description="AMP-dependent synthetase/ligase" evidence="6">
    <location>
        <begin position="33"/>
        <end position="397"/>
    </location>
</feature>
<dbReference type="OrthoDB" id="9765680at2"/>
<dbReference type="Gene3D" id="3.20.20.60">
    <property type="entry name" value="Phosphoenolpyruvate-binding domains"/>
    <property type="match status" value="1"/>
</dbReference>
<dbReference type="InterPro" id="IPR042099">
    <property type="entry name" value="ANL_N_sf"/>
</dbReference>
<dbReference type="GO" id="GO:0016405">
    <property type="term" value="F:CoA-ligase activity"/>
    <property type="evidence" value="ECO:0007669"/>
    <property type="project" value="UniProtKB-ARBA"/>
</dbReference>
<gene>
    <name evidence="9" type="ORF">FDK22_13900</name>
</gene>
<keyword evidence="2" id="KW-0436">Ligase</keyword>
<evidence type="ECO:0000259" key="7">
    <source>
        <dbReference type="Pfam" id="PF03328"/>
    </source>
</evidence>
<dbReference type="SUPFAM" id="SSF51621">
    <property type="entry name" value="Phosphoenolpyruvate/pyruvate domain"/>
    <property type="match status" value="1"/>
</dbReference>
<evidence type="ECO:0000313" key="10">
    <source>
        <dbReference type="Proteomes" id="UP000308901"/>
    </source>
</evidence>
<dbReference type="InterPro" id="IPR040442">
    <property type="entry name" value="Pyrv_kinase-like_dom_sf"/>
</dbReference>
<protein>
    <submittedName>
        <fullName evidence="9">AMP-dependent synthetase</fullName>
    </submittedName>
</protein>
<evidence type="ECO:0000256" key="1">
    <source>
        <dbReference type="ARBA" id="ARBA00006432"/>
    </source>
</evidence>
<dbReference type="PANTHER" id="PTHR43605:SF10">
    <property type="entry name" value="ACYL-COA SYNTHETASE MEDIUM CHAIN FAMILY MEMBER 3"/>
    <property type="match status" value="1"/>
</dbReference>
<organism evidence="9 10">
    <name type="scientific">Arcobacter arenosus</name>
    <dbReference type="NCBI Taxonomy" id="2576037"/>
    <lineage>
        <taxon>Bacteria</taxon>
        <taxon>Pseudomonadati</taxon>
        <taxon>Campylobacterota</taxon>
        <taxon>Epsilonproteobacteria</taxon>
        <taxon>Campylobacterales</taxon>
        <taxon>Arcobacteraceae</taxon>
        <taxon>Arcobacter</taxon>
    </lineage>
</organism>
<dbReference type="InterPro" id="IPR051087">
    <property type="entry name" value="Mitochondrial_ACSM"/>
</dbReference>
<dbReference type="Gene3D" id="3.40.50.12780">
    <property type="entry name" value="N-terminal domain of ligase-like"/>
    <property type="match status" value="1"/>
</dbReference>
<dbReference type="Proteomes" id="UP000308901">
    <property type="component" value="Unassembled WGS sequence"/>
</dbReference>
<evidence type="ECO:0000256" key="5">
    <source>
        <dbReference type="ARBA" id="ARBA00022840"/>
    </source>
</evidence>
<dbReference type="InterPro" id="IPR025110">
    <property type="entry name" value="AMP-bd_C"/>
</dbReference>
<feature type="domain" description="AMP-binding enzyme C-terminal" evidence="8">
    <location>
        <begin position="447"/>
        <end position="523"/>
    </location>
</feature>
<feature type="domain" description="HpcH/HpaI aldolase/citrate lyase" evidence="7">
    <location>
        <begin position="553"/>
        <end position="766"/>
    </location>
</feature>
<dbReference type="GO" id="GO:0006637">
    <property type="term" value="P:acyl-CoA metabolic process"/>
    <property type="evidence" value="ECO:0007669"/>
    <property type="project" value="TreeGrafter"/>
</dbReference>
<dbReference type="Pfam" id="PF00501">
    <property type="entry name" value="AMP-binding"/>
    <property type="match status" value="1"/>
</dbReference>
<keyword evidence="4" id="KW-0547">Nucleotide-binding</keyword>
<dbReference type="InterPro" id="IPR020845">
    <property type="entry name" value="AMP-binding_CS"/>
</dbReference>
<dbReference type="EMBL" id="VANU01000007">
    <property type="protein sequence ID" value="TLP35746.1"/>
    <property type="molecule type" value="Genomic_DNA"/>
</dbReference>
<comment type="caution">
    <text evidence="9">The sequence shown here is derived from an EMBL/GenBank/DDBJ whole genome shotgun (WGS) entry which is preliminary data.</text>
</comment>
<evidence type="ECO:0000259" key="8">
    <source>
        <dbReference type="Pfam" id="PF13193"/>
    </source>
</evidence>
<reference evidence="9 10" key="1">
    <citation type="submission" date="2019-05" db="EMBL/GenBank/DDBJ databases">
        <title>Arcobacter sp. nov., isolated from sea sediment.</title>
        <authorList>
            <person name="Kim W."/>
        </authorList>
    </citation>
    <scope>NUCLEOTIDE SEQUENCE [LARGE SCALE GENOMIC DNA]</scope>
    <source>
        <strain evidence="9 10">CAU 1517</strain>
    </source>
</reference>
<evidence type="ECO:0000256" key="3">
    <source>
        <dbReference type="ARBA" id="ARBA00022723"/>
    </source>
</evidence>
<dbReference type="GO" id="GO:0015645">
    <property type="term" value="F:fatty acid ligase activity"/>
    <property type="evidence" value="ECO:0007669"/>
    <property type="project" value="TreeGrafter"/>
</dbReference>
<dbReference type="PROSITE" id="PS00455">
    <property type="entry name" value="AMP_BINDING"/>
    <property type="match status" value="1"/>
</dbReference>
<dbReference type="InterPro" id="IPR045851">
    <property type="entry name" value="AMP-bd_C_sf"/>
</dbReference>
<dbReference type="SUPFAM" id="SSF56801">
    <property type="entry name" value="Acetyl-CoA synthetase-like"/>
    <property type="match status" value="1"/>
</dbReference>
<accession>A0A5R8XXN1</accession>
<dbReference type="GO" id="GO:0005524">
    <property type="term" value="F:ATP binding"/>
    <property type="evidence" value="ECO:0007669"/>
    <property type="project" value="UniProtKB-KW"/>
</dbReference>
<dbReference type="GO" id="GO:0004321">
    <property type="term" value="F:fatty-acyl-CoA synthase activity"/>
    <property type="evidence" value="ECO:0007669"/>
    <property type="project" value="TreeGrafter"/>
</dbReference>
<name>A0A5R8XXN1_9BACT</name>
<dbReference type="RefSeq" id="WP_138153592.1">
    <property type="nucleotide sequence ID" value="NZ_VANU01000007.1"/>
</dbReference>
<comment type="similarity">
    <text evidence="1">Belongs to the ATP-dependent AMP-binding enzyme family.</text>
</comment>
<sequence>MSSNVKIEVPEFLNIGVACTSSHLGTAKENSTAMIIEDDKLGTDEITYKELSEKSDQVCNFLTSIGIGARDRVLVCLKNSLAYPISFFGAIKAGIIAVPTSTLLSGSEVKYLAEDSQASAIVMSATMFENLVPYLENVDNLKTIIVAGTDSVANYKVPKGMKVYALNEILATTDKTPNHYPSKSGEPAYLVYTSGTTGYPKGVLHSHRSLVGRTPATEYWFDFKENDRIMHSGKFNWTYVLGSALMDPLFNGHTVIAYEGANDASTWIDLIKKHQCTIFIGVPTIYRQIIQKTDFSINDCPSLRYCMSAGEHLSDEMLGLWRERFNQDIFEAIGMSECSYYISHSKNNPIRPGSAGFVQPGHTVKLLDPDTLEEVGLEEEGMICIGEDDPGLFLEYWQLEEETAKARHDGYFFTGDYAKRDKDGYIWFIGRKDDIINTFGFRVSPHEIERVVKTHDLVADCVAFGLDLEKDKTLVAIAVIGHEDLTEEQEQEILAFSQANLAKYKAPKVIFGMKDYPRTKNGKVLRKQLVKQLHEQYHAVETGEEIVEYKARRSMMFVPAYNKKYVKKAKTVLADSVVFDIEAILHEQKEIARNTIREVYAEEGSKFGESERVLRVNNIGTEELTKDLELAREIEIDAILFSQIETVEQVLEAERLINEVNPDLTMMVMIETPLAILNSPDICEASKKTEVIVVGSNSLANRLQIDIKKGSKAMFNYLARIALSAKAYGKTVIDGPHNDVHDEFACEDSTKDAFNLGFDGKALIHPVQVEYINDIFTPTQKEVQEYEEMISKYEEAEKDGKEVIQYKDKLVDKCRIKWAKKMITLYDTYKSLGQNLFGK</sequence>
<keyword evidence="5" id="KW-0067">ATP-binding</keyword>
<dbReference type="Gene3D" id="3.30.300.30">
    <property type="match status" value="1"/>
</dbReference>
<dbReference type="InterPro" id="IPR015813">
    <property type="entry name" value="Pyrv/PenolPyrv_kinase-like_dom"/>
</dbReference>
<dbReference type="Pfam" id="PF03328">
    <property type="entry name" value="HpcH_HpaI"/>
    <property type="match status" value="1"/>
</dbReference>
<evidence type="ECO:0000256" key="2">
    <source>
        <dbReference type="ARBA" id="ARBA00022598"/>
    </source>
</evidence>
<keyword evidence="10" id="KW-1185">Reference proteome</keyword>
<evidence type="ECO:0000313" key="9">
    <source>
        <dbReference type="EMBL" id="TLP35746.1"/>
    </source>
</evidence>
<dbReference type="Pfam" id="PF13193">
    <property type="entry name" value="AMP-binding_C"/>
    <property type="match status" value="1"/>
</dbReference>
<evidence type="ECO:0000256" key="4">
    <source>
        <dbReference type="ARBA" id="ARBA00022741"/>
    </source>
</evidence>
<dbReference type="InterPro" id="IPR000873">
    <property type="entry name" value="AMP-dep_synth/lig_dom"/>
</dbReference>
<evidence type="ECO:0000259" key="6">
    <source>
        <dbReference type="Pfam" id="PF00501"/>
    </source>
</evidence>
<dbReference type="AlphaFoldDB" id="A0A5R8XXN1"/>
<dbReference type="PANTHER" id="PTHR43605">
    <property type="entry name" value="ACYL-COENZYME A SYNTHETASE"/>
    <property type="match status" value="1"/>
</dbReference>
<proteinExistence type="inferred from homology"/>